<dbReference type="EMBL" id="JAPUUL010000278">
    <property type="protein sequence ID" value="KAJ8131511.1"/>
    <property type="molecule type" value="Genomic_DNA"/>
</dbReference>
<evidence type="ECO:0000313" key="1">
    <source>
        <dbReference type="EMBL" id="KAJ8131511.1"/>
    </source>
</evidence>
<name>A0ACC2JVG5_9PEZI</name>
<proteinExistence type="predicted"/>
<organism evidence="1 2">
    <name type="scientific">Lasiodiplodia mahajangana</name>
    <dbReference type="NCBI Taxonomy" id="1108764"/>
    <lineage>
        <taxon>Eukaryota</taxon>
        <taxon>Fungi</taxon>
        <taxon>Dikarya</taxon>
        <taxon>Ascomycota</taxon>
        <taxon>Pezizomycotina</taxon>
        <taxon>Dothideomycetes</taxon>
        <taxon>Dothideomycetes incertae sedis</taxon>
        <taxon>Botryosphaeriales</taxon>
        <taxon>Botryosphaeriaceae</taxon>
        <taxon>Lasiodiplodia</taxon>
    </lineage>
</organism>
<dbReference type="Proteomes" id="UP001153332">
    <property type="component" value="Unassembled WGS sequence"/>
</dbReference>
<accession>A0ACC2JVG5</accession>
<comment type="caution">
    <text evidence="1">The sequence shown here is derived from an EMBL/GenBank/DDBJ whole genome shotgun (WGS) entry which is preliminary data.</text>
</comment>
<gene>
    <name evidence="1" type="ORF">O1611_g2113</name>
</gene>
<reference evidence="1" key="1">
    <citation type="submission" date="2022-12" db="EMBL/GenBank/DDBJ databases">
        <title>Genome Sequence of Lasiodiplodia mahajangana.</title>
        <authorList>
            <person name="Buettner E."/>
        </authorList>
    </citation>
    <scope>NUCLEOTIDE SEQUENCE</scope>
    <source>
        <strain evidence="1">VT137</strain>
    </source>
</reference>
<protein>
    <submittedName>
        <fullName evidence="1">Uncharacterized protein</fullName>
    </submittedName>
</protein>
<sequence length="1505" mass="171861">MDDYARSEDEDSVESDSPSPLVPPTRLAQDKSLFHDWLREQRESTYKGIRDSNAGEESTSLAGSRPGPGLRDTDDAPIINSPREYQTELFERAKEKNIIAVLDTGTGKTLIAALLLRYIIEQELDDRSAGQDHRLAFFLVDKVALVHQQYRVLEANLDFPMDSFTGDSGGAIYTRDFWTQTLDKKTVIICTAEVFHQCLSHSFVRMEQVNLLIFDEAHHAKRNHPYARIVKDFYATLEEGNSKRPRILGMTASPVDAKTNVDVAAAQLEGLLHCEIATVNDPTVFLRAAINKPSEGFIEYQNMHTPFETVLWQRLHRLVGQNRAFARLFTYSRECTTELGRWAADRVWKLWLTKEEADKIEARTERDFNQMDFLRPITALDVERGAIDAVRQAHQLMEDHDFSELEFDRFHLSHKLIKLIEHLDESFDPEIDRCVVFAEQRLTVALLADLFQQPSLSLRGYKAGRLMGSPRNASGDLGMTLAEQKSTIKKFRSGELNCLFATSAGEEGIDIPDCNIVIRFDLYRTVIQYIQSRGRARRIDSKFYQMIEVGNQTHRRLVAEIQDHENKLREFCNMLPEDRLITGCDYDIEYHLSKERCHRKYRVPSTGAVLTYKGSIVVLASFVSSLPHPADALRNGADYIIHNVGGEFQCEVLLPDISPIKSAIGRRASSKQVAKCSAAFEMCLKLKRLKHLDDNLRSTFTKRLPAMRNARLAITSKKRAEYPMKRKPTAWSALGLPDRLFVTVIKLSSPEALGRSSRPLALLTRELLPRMASFPIYFGDQRMSDVECFPLPTAISCTREHIDGLNQFTLRIFKDVFSKEYASEAAKMPYFFAPLVHPHNSESLVSGMDSYTIIDWSCIWGIRHAPGYVEWEDQPGYIFDDKFAIDPYDGSRKFYTTCRRPDLKPTDAQLPGFPKHRHMKAESEGSERPDIWSSVVSSIWRKSRGNLTRRRGLPVIEAEYIPLRRNLLDRFDVGDEVLRTCFLVFQTLKISVISTDIVAMAYNLPAIIYRLESNLIVLEACKSMGLNLQPGLALEAMTKDSDNTEDASEDQINLQQGMGKNYERLEFLGDAFLKMSTTIALFSHFPDCDEFQYHVDRMVLICNKNLFNNALEMKLEESIRTKGFDRSSWYPEGLELLKGRKYGGKNSKHALADKSIADVCEALIGAAYMTTRNQKNFDMAIQAVTMFVNNSNHKMTTYGDYYAAYKIPEWQSSNPRAVHYDLADKIEKKMGYKFRYPRLLRSAFTHPSYGSLYEGIPNYQRLEFLGDALLDMACVDYLFCKFPGADPQWLTEHKMAMVSNQFLGCLCVSLDLQKHMVSMTGGLQQEIFDYVTAITEAQTQAEDEAEISGPGRAAYARNYWMNEKQPPKSLPDIVEAYIGALFVDSEYNYDEVQRFFNTHVLPYFEDIHLYDTYANNHPVTLLSNILAAQLHCTNWRIMSSETDDEDREFTATKIVAGVMIHGAVRESAFADSGRYAKLKVAQKLLRRLKEMSREEFQKTFDCNCS</sequence>
<keyword evidence="2" id="KW-1185">Reference proteome</keyword>
<evidence type="ECO:0000313" key="2">
    <source>
        <dbReference type="Proteomes" id="UP001153332"/>
    </source>
</evidence>